<dbReference type="Proteomes" id="UP000216147">
    <property type="component" value="Unassembled WGS sequence"/>
</dbReference>
<proteinExistence type="predicted"/>
<dbReference type="EMBL" id="NCEQ01000023">
    <property type="protein sequence ID" value="OYX54661.1"/>
    <property type="molecule type" value="Genomic_DNA"/>
</dbReference>
<feature type="domain" description="ChsH2 rubredoxin-like zinc ribbon" evidence="2">
    <location>
        <begin position="21"/>
        <end position="51"/>
    </location>
</feature>
<evidence type="ECO:0000259" key="1">
    <source>
        <dbReference type="Pfam" id="PF01796"/>
    </source>
</evidence>
<dbReference type="SUPFAM" id="SSF50249">
    <property type="entry name" value="Nucleic acid-binding proteins"/>
    <property type="match status" value="1"/>
</dbReference>
<dbReference type="InterPro" id="IPR002878">
    <property type="entry name" value="ChsH2_C"/>
</dbReference>
<gene>
    <name evidence="3" type="ORF">B7Y86_15855</name>
</gene>
<feature type="domain" description="ChsH2 C-terminal OB-fold" evidence="1">
    <location>
        <begin position="60"/>
        <end position="118"/>
    </location>
</feature>
<dbReference type="InterPro" id="IPR052513">
    <property type="entry name" value="Thioester_dehydratase-like"/>
</dbReference>
<organism evidence="3 4">
    <name type="scientific">Brevundimonas subvibrioides</name>
    <dbReference type="NCBI Taxonomy" id="74313"/>
    <lineage>
        <taxon>Bacteria</taxon>
        <taxon>Pseudomonadati</taxon>
        <taxon>Pseudomonadota</taxon>
        <taxon>Alphaproteobacteria</taxon>
        <taxon>Caulobacterales</taxon>
        <taxon>Caulobacteraceae</taxon>
        <taxon>Brevundimonas</taxon>
    </lineage>
</organism>
<dbReference type="PANTHER" id="PTHR34075:SF5">
    <property type="entry name" value="BLR3430 PROTEIN"/>
    <property type="match status" value="1"/>
</dbReference>
<evidence type="ECO:0000313" key="3">
    <source>
        <dbReference type="EMBL" id="OYX54661.1"/>
    </source>
</evidence>
<evidence type="ECO:0000259" key="2">
    <source>
        <dbReference type="Pfam" id="PF12172"/>
    </source>
</evidence>
<accession>A0A258HCG1</accession>
<reference evidence="3 4" key="1">
    <citation type="submission" date="2017-03" db="EMBL/GenBank/DDBJ databases">
        <title>Lifting the veil on microbial sulfur biogeochemistry in mining wastewaters.</title>
        <authorList>
            <person name="Kantor R.S."/>
            <person name="Colenbrander Nelson T."/>
            <person name="Marshall S."/>
            <person name="Bennett D."/>
            <person name="Apte S."/>
            <person name="Camacho D."/>
            <person name="Thomas B.C."/>
            <person name="Warren L.A."/>
            <person name="Banfield J.F."/>
        </authorList>
    </citation>
    <scope>NUCLEOTIDE SEQUENCE [LARGE SCALE GENOMIC DNA]</scope>
    <source>
        <strain evidence="3">32-68-21</strain>
    </source>
</reference>
<comment type="caution">
    <text evidence="3">The sequence shown here is derived from an EMBL/GenBank/DDBJ whole genome shotgun (WGS) entry which is preliminary data.</text>
</comment>
<evidence type="ECO:0000313" key="4">
    <source>
        <dbReference type="Proteomes" id="UP000216147"/>
    </source>
</evidence>
<dbReference type="AlphaFoldDB" id="A0A258HCG1"/>
<dbReference type="Pfam" id="PF01796">
    <property type="entry name" value="OB_ChsH2_C"/>
    <property type="match status" value="1"/>
</dbReference>
<protein>
    <recommendedName>
        <fullName evidence="5">DUF35 domain-containing protein</fullName>
    </recommendedName>
</protein>
<dbReference type="Pfam" id="PF12172">
    <property type="entry name" value="zf-ChsH2"/>
    <property type="match status" value="1"/>
</dbReference>
<dbReference type="InterPro" id="IPR022002">
    <property type="entry name" value="ChsH2_Znr"/>
</dbReference>
<name>A0A258HCG1_9CAUL</name>
<dbReference type="PANTHER" id="PTHR34075">
    <property type="entry name" value="BLR3430 PROTEIN"/>
    <property type="match status" value="1"/>
</dbReference>
<sequence>MEEAAITAVIPQALSLDPPAPALLGTRCADCGTLYYPQVVSCRNPDCEGKDVAPARIMARGQLYSFTVQRYRPPPLFAIEPWQPYVLGLVDVENGLRVMGIVEAPLEEVRIGMPLRLSTLTLNAEGAQTVMTHSFVPDDGADT</sequence>
<evidence type="ECO:0008006" key="5">
    <source>
        <dbReference type="Google" id="ProtNLM"/>
    </source>
</evidence>
<dbReference type="InterPro" id="IPR012340">
    <property type="entry name" value="NA-bd_OB-fold"/>
</dbReference>